<proteinExistence type="predicted"/>
<evidence type="ECO:0000313" key="2">
    <source>
        <dbReference type="EMBL" id="MDT0249820.1"/>
    </source>
</evidence>
<dbReference type="Pfam" id="PF12730">
    <property type="entry name" value="ABC2_membrane_4"/>
    <property type="match status" value="1"/>
</dbReference>
<organism evidence="2 3">
    <name type="scientific">Actinomyces oris</name>
    <dbReference type="NCBI Taxonomy" id="544580"/>
    <lineage>
        <taxon>Bacteria</taxon>
        <taxon>Bacillati</taxon>
        <taxon>Actinomycetota</taxon>
        <taxon>Actinomycetes</taxon>
        <taxon>Actinomycetales</taxon>
        <taxon>Actinomycetaceae</taxon>
        <taxon>Actinomyces</taxon>
    </lineage>
</organism>
<dbReference type="CDD" id="cd21809">
    <property type="entry name" value="ABC-2_lan_permease-like"/>
    <property type="match status" value="1"/>
</dbReference>
<dbReference type="RefSeq" id="WP_311373338.1">
    <property type="nucleotide sequence ID" value="NZ_JAMZMH010000018.1"/>
</dbReference>
<dbReference type="EMBL" id="JAMZMH010000018">
    <property type="protein sequence ID" value="MDT0249820.1"/>
    <property type="molecule type" value="Genomic_DNA"/>
</dbReference>
<feature type="transmembrane region" description="Helical" evidence="1">
    <location>
        <begin position="67"/>
        <end position="88"/>
    </location>
</feature>
<gene>
    <name evidence="2" type="ORF">RMW62_12110</name>
</gene>
<feature type="transmembrane region" description="Helical" evidence="1">
    <location>
        <begin position="236"/>
        <end position="257"/>
    </location>
</feature>
<reference evidence="2" key="1">
    <citation type="submission" date="2022-06" db="EMBL/GenBank/DDBJ databases">
        <title>Draft Genome Sequences of Three Actinomyces oris Strains, Isolated from Healthy Human Feces.</title>
        <authorList>
            <person name="Ye Y."/>
            <person name="Liu C."/>
            <person name="Zhao J."/>
            <person name="Xu J."/>
            <person name="Huang H."/>
            <person name="Wang B."/>
            <person name="Wei J."/>
            <person name="Jing X."/>
        </authorList>
    </citation>
    <scope>NUCLEOTIDE SEQUENCE</scope>
    <source>
        <strain evidence="2">CNGBCC1803368</strain>
    </source>
</reference>
<feature type="transmembrane region" description="Helical" evidence="1">
    <location>
        <begin position="32"/>
        <end position="55"/>
    </location>
</feature>
<keyword evidence="1" id="KW-1133">Transmembrane helix</keyword>
<evidence type="ECO:0000256" key="1">
    <source>
        <dbReference type="SAM" id="Phobius"/>
    </source>
</evidence>
<dbReference type="AlphaFoldDB" id="A0AAE4G3H4"/>
<evidence type="ECO:0000313" key="3">
    <source>
        <dbReference type="Proteomes" id="UP001180729"/>
    </source>
</evidence>
<accession>A0AAE4G3H4</accession>
<feature type="transmembrane region" description="Helical" evidence="1">
    <location>
        <begin position="119"/>
        <end position="143"/>
    </location>
</feature>
<keyword evidence="1" id="KW-0472">Membrane</keyword>
<feature type="transmembrane region" description="Helical" evidence="1">
    <location>
        <begin position="184"/>
        <end position="207"/>
    </location>
</feature>
<keyword evidence="1" id="KW-0812">Transmembrane</keyword>
<name>A0AAE4G3H4_9ACTO</name>
<sequence length="262" mass="27338">MTAATRTSIRPRPLRVLRAEYSKMRNLRILPLLLFLLLGAVGIAVLFALGAGVSVDLKAPDGDGWKVLLGGLHAGVCLLAPLLIAVIASRVTEIERAGNGWLLFAASGTTPGQLCRAKFLALGAPLAAVCVLWGLCVPVWGALLGVPAPVPTGRIVAYTASVCVISLVILALQLLISLASDNQLLAVGAGMLGVLLSMIGAMAPTWAQYLTPWTYYSLVVPMTFAGSDPVYLDAPFPGALVLAIAGAVAFTVITTRLDRKEV</sequence>
<dbReference type="Proteomes" id="UP001180729">
    <property type="component" value="Unassembled WGS sequence"/>
</dbReference>
<protein>
    <submittedName>
        <fullName evidence="2">ABC transporter permease</fullName>
    </submittedName>
</protein>
<comment type="caution">
    <text evidence="2">The sequence shown here is derived from an EMBL/GenBank/DDBJ whole genome shotgun (WGS) entry which is preliminary data.</text>
</comment>
<feature type="transmembrane region" description="Helical" evidence="1">
    <location>
        <begin position="155"/>
        <end position="177"/>
    </location>
</feature>